<feature type="compositionally biased region" description="Polar residues" evidence="1">
    <location>
        <begin position="328"/>
        <end position="375"/>
    </location>
</feature>
<proteinExistence type="predicted"/>
<keyword evidence="3" id="KW-1185">Reference proteome</keyword>
<feature type="region of interest" description="Disordered" evidence="1">
    <location>
        <begin position="176"/>
        <end position="197"/>
    </location>
</feature>
<dbReference type="AlphaFoldDB" id="A0ABD3AHL8"/>
<gene>
    <name evidence="2" type="ORF">ACH5RR_009437</name>
</gene>
<comment type="caution">
    <text evidence="2">The sequence shown here is derived from an EMBL/GenBank/DDBJ whole genome shotgun (WGS) entry which is preliminary data.</text>
</comment>
<evidence type="ECO:0000256" key="1">
    <source>
        <dbReference type="SAM" id="MobiDB-lite"/>
    </source>
</evidence>
<feature type="compositionally biased region" description="Polar residues" evidence="1">
    <location>
        <begin position="108"/>
        <end position="123"/>
    </location>
</feature>
<name>A0ABD3AHL8_9GENT</name>
<dbReference type="Proteomes" id="UP001630127">
    <property type="component" value="Unassembled WGS sequence"/>
</dbReference>
<evidence type="ECO:0000313" key="3">
    <source>
        <dbReference type="Proteomes" id="UP001630127"/>
    </source>
</evidence>
<organism evidence="2 3">
    <name type="scientific">Cinchona calisaya</name>
    <dbReference type="NCBI Taxonomy" id="153742"/>
    <lineage>
        <taxon>Eukaryota</taxon>
        <taxon>Viridiplantae</taxon>
        <taxon>Streptophyta</taxon>
        <taxon>Embryophyta</taxon>
        <taxon>Tracheophyta</taxon>
        <taxon>Spermatophyta</taxon>
        <taxon>Magnoliopsida</taxon>
        <taxon>eudicotyledons</taxon>
        <taxon>Gunneridae</taxon>
        <taxon>Pentapetalae</taxon>
        <taxon>asterids</taxon>
        <taxon>lamiids</taxon>
        <taxon>Gentianales</taxon>
        <taxon>Rubiaceae</taxon>
        <taxon>Cinchonoideae</taxon>
        <taxon>Cinchoneae</taxon>
        <taxon>Cinchona</taxon>
    </lineage>
</organism>
<dbReference type="EMBL" id="JBJUIK010000004">
    <property type="protein sequence ID" value="KAL3530115.1"/>
    <property type="molecule type" value="Genomic_DNA"/>
</dbReference>
<feature type="region of interest" description="Disordered" evidence="1">
    <location>
        <begin position="106"/>
        <end position="163"/>
    </location>
</feature>
<evidence type="ECO:0000313" key="2">
    <source>
        <dbReference type="EMBL" id="KAL3530115.1"/>
    </source>
</evidence>
<accession>A0ABD3AHL8</accession>
<feature type="region of interest" description="Disordered" evidence="1">
    <location>
        <begin position="304"/>
        <end position="375"/>
    </location>
</feature>
<dbReference type="InterPro" id="IPR007592">
    <property type="entry name" value="GEBP"/>
</dbReference>
<protein>
    <submittedName>
        <fullName evidence="2">Uncharacterized protein</fullName>
    </submittedName>
</protein>
<feature type="compositionally biased region" description="Polar residues" evidence="1">
    <location>
        <begin position="136"/>
        <end position="163"/>
    </location>
</feature>
<reference evidence="2 3" key="1">
    <citation type="submission" date="2024-11" db="EMBL/GenBank/DDBJ databases">
        <title>A near-complete genome assembly of Cinchona calisaya.</title>
        <authorList>
            <person name="Lian D.C."/>
            <person name="Zhao X.W."/>
            <person name="Wei L."/>
        </authorList>
    </citation>
    <scope>NUCLEOTIDE SEQUENCE [LARGE SCALE GENOMIC DNA]</scope>
    <source>
        <tissue evidence="2">Nenye</tissue>
    </source>
</reference>
<dbReference type="PANTHER" id="PTHR31662">
    <property type="entry name" value="BNAANNG10740D PROTEIN-RELATED"/>
    <property type="match status" value="1"/>
</dbReference>
<sequence>MEAPPPPAPIPPDDVILTCIFSYILRNRSFPYDDGEHGMIDFVRNYLRSNVDPQLVSQIMSTLQVQYMVRRQMLERGPGVRLELWPFQVQQRYALSHLVWPHCRFTDSDPSQDQRNQATSSTAAGIHHSDTHRSAAENTPEMSYSSTHQTNTNITVPPNPRTSRLTYQDLVRASSSTTKRQLFGKLNQPGGDGDTPAAPAAQDIHILTEMVAYAGANNGVYPYVSAERMSDFVTIWLRSDADPGQIGKRIQELREMYVMYLVTTYNNDVGGKGKGKAVYSDSPVDILLLDLSNKLWQHEFGNPNDDSGFASAAENTPEKSYSADESNKTNNVSSDENTPAKSSSAAHQTNTNTIVSPNPVSSLSRNFNDSTTSSMTKRRRLFENFPTITAAQDINILTKMVEYSESETNYKVYPYVTSERLSGFVKNWLHSDADPGEVGKRIQELREMCGKYLKNNNNDESGKPVYSDSADDRLLLDLSKKLWHHASKSSDDKS</sequence>